<evidence type="ECO:0000313" key="14">
    <source>
        <dbReference type="Proteomes" id="UP001324115"/>
    </source>
</evidence>
<evidence type="ECO:0000256" key="3">
    <source>
        <dbReference type="ARBA" id="ARBA00009960"/>
    </source>
</evidence>
<keyword evidence="9" id="KW-0249">Electron transport</keyword>
<proteinExistence type="inferred from homology"/>
<keyword evidence="12" id="KW-0472">Membrane</keyword>
<dbReference type="PANTHER" id="PTHR17098">
    <property type="entry name" value="NADH-UBIQUINONE OXIDOREDUCTASE MWFE SUBUNIT"/>
    <property type="match status" value="1"/>
</dbReference>
<accession>A0AAN7EXM0</accession>
<sequence length="67" mass="7670">MSWRWLEAALPLGIIAGLLCTIGQLEYRIHRAYHGRPKHVGGDDLWDKAMVQRDKKVIEKFTAASHN</sequence>
<comment type="caution">
    <text evidence="13">The sequence shown here is derived from an EMBL/GenBank/DDBJ whole genome shotgun (WGS) entry which is preliminary data.</text>
</comment>
<comment type="similarity">
    <text evidence="3">Belongs to the complex I NDUFA1 subunit family.</text>
</comment>
<evidence type="ECO:0000256" key="12">
    <source>
        <dbReference type="ARBA" id="ARBA00023136"/>
    </source>
</evidence>
<keyword evidence="8" id="KW-0999">Mitochondrion inner membrane</keyword>
<dbReference type="PANTHER" id="PTHR17098:SF2">
    <property type="entry name" value="NADH DEHYDROGENASE [UBIQUINONE] 1 ALPHA SUBCOMPLEX SUBUNIT 1"/>
    <property type="match status" value="1"/>
</dbReference>
<keyword evidence="5" id="KW-0813">Transport</keyword>
<evidence type="ECO:0000256" key="5">
    <source>
        <dbReference type="ARBA" id="ARBA00022448"/>
    </source>
</evidence>
<evidence type="ECO:0000256" key="2">
    <source>
        <dbReference type="ARBA" id="ARBA00004298"/>
    </source>
</evidence>
<evidence type="ECO:0000256" key="7">
    <source>
        <dbReference type="ARBA" id="ARBA00022692"/>
    </source>
</evidence>
<dbReference type="Pfam" id="PF15879">
    <property type="entry name" value="MWFE"/>
    <property type="match status" value="1"/>
</dbReference>
<dbReference type="Proteomes" id="UP001324115">
    <property type="component" value="Unassembled WGS sequence"/>
</dbReference>
<dbReference type="InterPro" id="IPR017384">
    <property type="entry name" value="NADH_Ub_cplx-1_asu_su-1"/>
</dbReference>
<keyword evidence="7" id="KW-0812">Transmembrane</keyword>
<evidence type="ECO:0000256" key="10">
    <source>
        <dbReference type="ARBA" id="ARBA00022989"/>
    </source>
</evidence>
<evidence type="ECO:0000256" key="11">
    <source>
        <dbReference type="ARBA" id="ARBA00023128"/>
    </source>
</evidence>
<comment type="subcellular location">
    <subcellularLocation>
        <location evidence="2">Mitochondrion inner membrane</location>
        <topology evidence="2">Single-pass membrane protein</topology>
        <orientation evidence="2">Matrix side</orientation>
    </subcellularLocation>
</comment>
<dbReference type="EMBL" id="JAXUIC010000007">
    <property type="protein sequence ID" value="KAK4582127.1"/>
    <property type="molecule type" value="Genomic_DNA"/>
</dbReference>
<dbReference type="AlphaFoldDB" id="A0AAN7EXM0"/>
<dbReference type="GO" id="GO:0005743">
    <property type="term" value="C:mitochondrial inner membrane"/>
    <property type="evidence" value="ECO:0007669"/>
    <property type="project" value="UniProtKB-SubCell"/>
</dbReference>
<evidence type="ECO:0000256" key="8">
    <source>
        <dbReference type="ARBA" id="ARBA00022792"/>
    </source>
</evidence>
<evidence type="ECO:0000256" key="4">
    <source>
        <dbReference type="ARBA" id="ARBA00016392"/>
    </source>
</evidence>
<keyword evidence="11" id="KW-0496">Mitochondrion</keyword>
<gene>
    <name evidence="13" type="ORF">RGQ29_025339</name>
</gene>
<protein>
    <recommendedName>
        <fullName evidence="4">NADH dehydrogenase [ubiquinone] 1 alpha subcomplex subunit 1</fullName>
    </recommendedName>
</protein>
<reference evidence="13 14" key="1">
    <citation type="journal article" date="2023" name="G3 (Bethesda)">
        <title>A haplotype-resolved chromosome-scale genome for Quercus rubra L. provides insights into the genetics of adaptive traits for red oak species.</title>
        <authorList>
            <person name="Kapoor B."/>
            <person name="Jenkins J."/>
            <person name="Schmutz J."/>
            <person name="Zhebentyayeva T."/>
            <person name="Kuelheim C."/>
            <person name="Coggeshall M."/>
            <person name="Heim C."/>
            <person name="Lasky J.R."/>
            <person name="Leites L."/>
            <person name="Islam-Faridi N."/>
            <person name="Romero-Severson J."/>
            <person name="DeLeo V.L."/>
            <person name="Lucas S.M."/>
            <person name="Lazic D."/>
            <person name="Gailing O."/>
            <person name="Carlson J."/>
            <person name="Staton M."/>
        </authorList>
    </citation>
    <scope>NUCLEOTIDE SEQUENCE [LARGE SCALE GENOMIC DNA]</scope>
    <source>
        <strain evidence="13">Pseudo-F2</strain>
    </source>
</reference>
<keyword evidence="10" id="KW-1133">Transmembrane helix</keyword>
<evidence type="ECO:0000313" key="13">
    <source>
        <dbReference type="EMBL" id="KAK4582127.1"/>
    </source>
</evidence>
<name>A0AAN7EXM0_QUERU</name>
<evidence type="ECO:0000256" key="9">
    <source>
        <dbReference type="ARBA" id="ARBA00022982"/>
    </source>
</evidence>
<keyword evidence="6" id="KW-0679">Respiratory chain</keyword>
<organism evidence="13 14">
    <name type="scientific">Quercus rubra</name>
    <name type="common">Northern red oak</name>
    <name type="synonym">Quercus borealis</name>
    <dbReference type="NCBI Taxonomy" id="3512"/>
    <lineage>
        <taxon>Eukaryota</taxon>
        <taxon>Viridiplantae</taxon>
        <taxon>Streptophyta</taxon>
        <taxon>Embryophyta</taxon>
        <taxon>Tracheophyta</taxon>
        <taxon>Spermatophyta</taxon>
        <taxon>Magnoliopsida</taxon>
        <taxon>eudicotyledons</taxon>
        <taxon>Gunneridae</taxon>
        <taxon>Pentapetalae</taxon>
        <taxon>rosids</taxon>
        <taxon>fabids</taxon>
        <taxon>Fagales</taxon>
        <taxon>Fagaceae</taxon>
        <taxon>Quercus</taxon>
    </lineage>
</organism>
<evidence type="ECO:0000256" key="6">
    <source>
        <dbReference type="ARBA" id="ARBA00022660"/>
    </source>
</evidence>
<evidence type="ECO:0000256" key="1">
    <source>
        <dbReference type="ARBA" id="ARBA00003195"/>
    </source>
</evidence>
<keyword evidence="14" id="KW-1185">Reference proteome</keyword>
<comment type="function">
    <text evidence="1">Accessory subunit of the mitochondrial membrane respiratory chain NADH dehydrogenase (Complex I), that is believed not to be involved in catalysis. Complex I functions in the transfer of electrons from NADH to the respiratory chain. The immediate electron acceptor for the enzyme is believed to be ubiquinone.</text>
</comment>